<feature type="transmembrane region" description="Helical" evidence="8">
    <location>
        <begin position="381"/>
        <end position="403"/>
    </location>
</feature>
<dbReference type="InterPro" id="IPR001248">
    <property type="entry name" value="Pur-cyt_permease"/>
</dbReference>
<feature type="transmembrane region" description="Helical" evidence="8">
    <location>
        <begin position="142"/>
        <end position="166"/>
    </location>
</feature>
<evidence type="ECO:0000256" key="3">
    <source>
        <dbReference type="ARBA" id="ARBA00022448"/>
    </source>
</evidence>
<feature type="transmembrane region" description="Helical" evidence="8">
    <location>
        <begin position="281"/>
        <end position="303"/>
    </location>
</feature>
<evidence type="ECO:0000256" key="6">
    <source>
        <dbReference type="ARBA" id="ARBA00023136"/>
    </source>
</evidence>
<keyword evidence="6 7" id="KW-0472">Membrane</keyword>
<dbReference type="EMBL" id="JAUKTV010000004">
    <property type="protein sequence ID" value="KAK0739587.1"/>
    <property type="molecule type" value="Genomic_DNA"/>
</dbReference>
<evidence type="ECO:0000256" key="5">
    <source>
        <dbReference type="ARBA" id="ARBA00022989"/>
    </source>
</evidence>
<comment type="subcellular location">
    <subcellularLocation>
        <location evidence="1">Membrane</location>
        <topology evidence="1">Multi-pass membrane protein</topology>
    </subcellularLocation>
</comment>
<evidence type="ECO:0000256" key="8">
    <source>
        <dbReference type="SAM" id="Phobius"/>
    </source>
</evidence>
<feature type="transmembrane region" description="Helical" evidence="8">
    <location>
        <begin position="241"/>
        <end position="260"/>
    </location>
</feature>
<feature type="transmembrane region" description="Helical" evidence="8">
    <location>
        <begin position="459"/>
        <end position="478"/>
    </location>
</feature>
<keyword evidence="4 8" id="KW-0812">Transmembrane</keyword>
<dbReference type="PANTHER" id="PTHR31806:SF5">
    <property type="entry name" value="PURINE-CYTOSINE PERMEASE FCY21"/>
    <property type="match status" value="1"/>
</dbReference>
<comment type="similarity">
    <text evidence="2 7">Belongs to the purine-cytosine permease (2.A.39) family.</text>
</comment>
<keyword evidence="3 7" id="KW-0813">Transport</keyword>
<name>A0AA40BSG3_9PEZI</name>
<feature type="transmembrane region" description="Helical" evidence="8">
    <location>
        <begin position="103"/>
        <end position="121"/>
    </location>
</feature>
<dbReference type="PANTHER" id="PTHR31806">
    <property type="entry name" value="PURINE-CYTOSINE PERMEASE FCY2-RELATED"/>
    <property type="match status" value="1"/>
</dbReference>
<sequence length="485" mass="52943">MVTADERLEEKPPYGAVDTEKNAAVTTNDGPVTIWTRIRDLAHRAIVAGRVELRGVAPIPVKERTVDRTINIFTLWWSMNANILPIAFGMIGPASGLSLRDSALVILFFVLLTTLLPAYLSTLGPKIGMRQMIQARYSYGRYLVSIPVFLNLATMTGFCIIIAVIGGQCLSAVADGNLSVTVGIVIISLVTLVISFCGYKWLHIYERYAWIPAFIAIIVAAGCGGKDLANQVPTEPAKASAVLSYGMIMASYMVPWACLASDFTTYLKPETSSVKIFCYSYFGLATPTILLMTLGAAVGGAIPNNPHWQAKYDESLVGGILDAMLAPAGGFGKFLVVVLAFTLLGNLAATSYSITLNFQMLVPVLFKYRRGGQFFLNMENFLALIGYWSSAFLGVVLVEHFVYRKGDCSRYDPEAWNDARLLPWGVAALASSALCFAVVVPSMAQVWWTGPIARTTGDIGFELAFVVSALLYVPLRWVERRYLGR</sequence>
<evidence type="ECO:0000256" key="7">
    <source>
        <dbReference type="PIRNR" id="PIRNR002744"/>
    </source>
</evidence>
<evidence type="ECO:0000313" key="9">
    <source>
        <dbReference type="EMBL" id="KAK0739587.1"/>
    </source>
</evidence>
<dbReference type="Gene3D" id="1.10.4160.10">
    <property type="entry name" value="Hydantoin permease"/>
    <property type="match status" value="1"/>
</dbReference>
<dbReference type="Proteomes" id="UP001172159">
    <property type="component" value="Unassembled WGS sequence"/>
</dbReference>
<feature type="transmembrane region" description="Helical" evidence="8">
    <location>
        <begin position="178"/>
        <end position="202"/>
    </location>
</feature>
<dbReference type="AlphaFoldDB" id="A0AA40BSG3"/>
<keyword evidence="5 8" id="KW-1133">Transmembrane helix</keyword>
<comment type="caution">
    <text evidence="9">The sequence shown here is derived from an EMBL/GenBank/DDBJ whole genome shotgun (WGS) entry which is preliminary data.</text>
</comment>
<gene>
    <name evidence="9" type="ORF">B0T21DRAFT_409929</name>
</gene>
<evidence type="ECO:0000256" key="1">
    <source>
        <dbReference type="ARBA" id="ARBA00004141"/>
    </source>
</evidence>
<feature type="transmembrane region" description="Helical" evidence="8">
    <location>
        <begin position="351"/>
        <end position="369"/>
    </location>
</feature>
<dbReference type="PIRSF" id="PIRSF002744">
    <property type="entry name" value="Pur-cyt_permease"/>
    <property type="match status" value="1"/>
</dbReference>
<evidence type="ECO:0000256" key="4">
    <source>
        <dbReference type="ARBA" id="ARBA00022692"/>
    </source>
</evidence>
<reference evidence="9" key="1">
    <citation type="submission" date="2023-06" db="EMBL/GenBank/DDBJ databases">
        <title>Genome-scale phylogeny and comparative genomics of the fungal order Sordariales.</title>
        <authorList>
            <consortium name="Lawrence Berkeley National Laboratory"/>
            <person name="Hensen N."/>
            <person name="Bonometti L."/>
            <person name="Westerberg I."/>
            <person name="Brannstrom I.O."/>
            <person name="Guillou S."/>
            <person name="Cros-Aarteil S."/>
            <person name="Calhoun S."/>
            <person name="Haridas S."/>
            <person name="Kuo A."/>
            <person name="Mondo S."/>
            <person name="Pangilinan J."/>
            <person name="Riley R."/>
            <person name="Labutti K."/>
            <person name="Andreopoulos B."/>
            <person name="Lipzen A."/>
            <person name="Chen C."/>
            <person name="Yanf M."/>
            <person name="Daum C."/>
            <person name="Ng V."/>
            <person name="Clum A."/>
            <person name="Steindorff A."/>
            <person name="Ohm R."/>
            <person name="Martin F."/>
            <person name="Silar P."/>
            <person name="Natvig D."/>
            <person name="Lalanne C."/>
            <person name="Gautier V."/>
            <person name="Ament-Velasquez S.L."/>
            <person name="Kruys A."/>
            <person name="Hutchinson M.I."/>
            <person name="Powell A.J."/>
            <person name="Barry K."/>
            <person name="Miller A.N."/>
            <person name="Grigoriev I.V."/>
            <person name="Debuchy R."/>
            <person name="Gladieux P."/>
            <person name="Thoren M.H."/>
            <person name="Johannesson H."/>
        </authorList>
    </citation>
    <scope>NUCLEOTIDE SEQUENCE</scope>
    <source>
        <strain evidence="9">CBS 540.89</strain>
    </source>
</reference>
<feature type="transmembrane region" description="Helical" evidence="8">
    <location>
        <begin position="424"/>
        <end position="447"/>
    </location>
</feature>
<dbReference type="Pfam" id="PF02133">
    <property type="entry name" value="Transp_cyt_pur"/>
    <property type="match status" value="1"/>
</dbReference>
<evidence type="ECO:0000313" key="10">
    <source>
        <dbReference type="Proteomes" id="UP001172159"/>
    </source>
</evidence>
<dbReference type="InterPro" id="IPR026030">
    <property type="entry name" value="Pur-cyt_permease_Fcy2/21/22"/>
</dbReference>
<protein>
    <submittedName>
        <fullName evidence="9">Permease for cytosine/purines, uracil, thiamine, allantoin-domain-containing protein</fullName>
    </submittedName>
</protein>
<organism evidence="9 10">
    <name type="scientific">Apiosordaria backusii</name>
    <dbReference type="NCBI Taxonomy" id="314023"/>
    <lineage>
        <taxon>Eukaryota</taxon>
        <taxon>Fungi</taxon>
        <taxon>Dikarya</taxon>
        <taxon>Ascomycota</taxon>
        <taxon>Pezizomycotina</taxon>
        <taxon>Sordariomycetes</taxon>
        <taxon>Sordariomycetidae</taxon>
        <taxon>Sordariales</taxon>
        <taxon>Lasiosphaeriaceae</taxon>
        <taxon>Apiosordaria</taxon>
    </lineage>
</organism>
<dbReference type="GO" id="GO:0022857">
    <property type="term" value="F:transmembrane transporter activity"/>
    <property type="evidence" value="ECO:0007669"/>
    <property type="project" value="InterPro"/>
</dbReference>
<feature type="transmembrane region" description="Helical" evidence="8">
    <location>
        <begin position="72"/>
        <end position="91"/>
    </location>
</feature>
<accession>A0AA40BSG3</accession>
<feature type="transmembrane region" description="Helical" evidence="8">
    <location>
        <begin position="323"/>
        <end position="344"/>
    </location>
</feature>
<evidence type="ECO:0000256" key="2">
    <source>
        <dbReference type="ARBA" id="ARBA00008974"/>
    </source>
</evidence>
<keyword evidence="10" id="KW-1185">Reference proteome</keyword>
<dbReference type="GO" id="GO:0005886">
    <property type="term" value="C:plasma membrane"/>
    <property type="evidence" value="ECO:0007669"/>
    <property type="project" value="TreeGrafter"/>
</dbReference>
<feature type="transmembrane region" description="Helical" evidence="8">
    <location>
        <begin position="209"/>
        <end position="229"/>
    </location>
</feature>
<proteinExistence type="inferred from homology"/>